<dbReference type="SUPFAM" id="SSF51658">
    <property type="entry name" value="Xylose isomerase-like"/>
    <property type="match status" value="1"/>
</dbReference>
<accession>A0A1M5AW62</accession>
<dbReference type="Proteomes" id="UP000184245">
    <property type="component" value="Unassembled WGS sequence"/>
</dbReference>
<name>A0A1M5AW62_9CLOT</name>
<dbReference type="GO" id="GO:0016853">
    <property type="term" value="F:isomerase activity"/>
    <property type="evidence" value="ECO:0007669"/>
    <property type="project" value="UniProtKB-KW"/>
</dbReference>
<feature type="domain" description="Xylose isomerase-like TIM barrel" evidence="1">
    <location>
        <begin position="28"/>
        <end position="299"/>
    </location>
</feature>
<evidence type="ECO:0000313" key="3">
    <source>
        <dbReference type="Proteomes" id="UP000184245"/>
    </source>
</evidence>
<dbReference type="EMBL" id="FQVI01000022">
    <property type="protein sequence ID" value="SHF34386.1"/>
    <property type="molecule type" value="Genomic_DNA"/>
</dbReference>
<dbReference type="PANTHER" id="PTHR12110">
    <property type="entry name" value="HYDROXYPYRUVATE ISOMERASE"/>
    <property type="match status" value="1"/>
</dbReference>
<organism evidence="2 3">
    <name type="scientific">Lactonifactor longoviformis DSM 17459</name>
    <dbReference type="NCBI Taxonomy" id="1122155"/>
    <lineage>
        <taxon>Bacteria</taxon>
        <taxon>Bacillati</taxon>
        <taxon>Bacillota</taxon>
        <taxon>Clostridia</taxon>
        <taxon>Eubacteriales</taxon>
        <taxon>Clostridiaceae</taxon>
        <taxon>Lactonifactor</taxon>
    </lineage>
</organism>
<proteinExistence type="predicted"/>
<dbReference type="OrthoDB" id="9801960at2"/>
<evidence type="ECO:0000313" key="2">
    <source>
        <dbReference type="EMBL" id="SHF34386.1"/>
    </source>
</evidence>
<dbReference type="InterPro" id="IPR050312">
    <property type="entry name" value="IolE/XylAMocC-like"/>
</dbReference>
<evidence type="ECO:0000259" key="1">
    <source>
        <dbReference type="Pfam" id="PF01261"/>
    </source>
</evidence>
<keyword evidence="3" id="KW-1185">Reference proteome</keyword>
<dbReference type="InterPro" id="IPR013022">
    <property type="entry name" value="Xyl_isomerase-like_TIM-brl"/>
</dbReference>
<dbReference type="AlphaFoldDB" id="A0A1M5AW62"/>
<protein>
    <submittedName>
        <fullName evidence="2">Sugar phosphate isomerase/epimerase</fullName>
    </submittedName>
</protein>
<reference evidence="2 3" key="1">
    <citation type="submission" date="2016-11" db="EMBL/GenBank/DDBJ databases">
        <authorList>
            <person name="Jaros S."/>
            <person name="Januszkiewicz K."/>
            <person name="Wedrychowicz H."/>
        </authorList>
    </citation>
    <scope>NUCLEOTIDE SEQUENCE [LARGE SCALE GENOMIC DNA]</scope>
    <source>
        <strain evidence="2 3">DSM 17459</strain>
    </source>
</reference>
<dbReference type="RefSeq" id="WP_072853871.1">
    <property type="nucleotide sequence ID" value="NZ_FQVI01000022.1"/>
</dbReference>
<dbReference type="Pfam" id="PF01261">
    <property type="entry name" value="AP_endonuc_2"/>
    <property type="match status" value="1"/>
</dbReference>
<dbReference type="Gene3D" id="3.20.20.150">
    <property type="entry name" value="Divalent-metal-dependent TIM barrel enzymes"/>
    <property type="match status" value="1"/>
</dbReference>
<dbReference type="InterPro" id="IPR036237">
    <property type="entry name" value="Xyl_isomerase-like_sf"/>
</dbReference>
<gene>
    <name evidence="2" type="ORF">SAMN02745158_03373</name>
</gene>
<sequence length="308" mass="35503">MKVGAAVGCFTHPHYEPPYEEAVKTIGELGFDGIELIAYTAEDLNEYYTDERCRELDRMIKGYNMELSEFILYAHAVEDLLDNDDKKRDRALDFFERGLETAAKLGTDTINVVSNWPKELRAPVPYLPSSIHPYAPGFELFEPKHMIEMPPNFDAGGVWERYVESLSKAVELCEKYKIRFALEGHANVVIGTTDGMLRAFDRISSPYFGTNFDAAWQSMQREYLPWSVYKLREKIFHVHLRDTDGLLCYSYPVGLGIIDWNGFVRALKETGYQGFLSMELGGLKRPEKYVKDSLEYIRRILKEEEADE</sequence>
<keyword evidence="2" id="KW-0413">Isomerase</keyword>
<dbReference type="STRING" id="1122155.SAMN02745158_03373"/>